<dbReference type="GO" id="GO:0005737">
    <property type="term" value="C:cytoplasm"/>
    <property type="evidence" value="ECO:0007669"/>
    <property type="project" value="TreeGrafter"/>
</dbReference>
<dbReference type="GO" id="GO:0000179">
    <property type="term" value="F:rRNA (adenine-N6,N6-)-dimethyltransferase activity"/>
    <property type="evidence" value="ECO:0007669"/>
    <property type="project" value="InterPro"/>
</dbReference>
<protein>
    <recommendedName>
        <fullName evidence="2">Protein-L-isoaspartate O-methyltransferase</fullName>
    </recommendedName>
    <alternativeName>
        <fullName evidence="6">Protein L-isoaspartyl methyltransferase</fullName>
    </alternativeName>
</protein>
<comment type="caution">
    <text evidence="8">The sequence shown here is derived from an EMBL/GenBank/DDBJ whole genome shotgun (WGS) entry which is preliminary data.</text>
</comment>
<dbReference type="AlphaFoldDB" id="A0A7W9VVW0"/>
<evidence type="ECO:0000256" key="6">
    <source>
        <dbReference type="ARBA" id="ARBA00030757"/>
    </source>
</evidence>
<evidence type="ECO:0000259" key="7">
    <source>
        <dbReference type="SMART" id="SM00650"/>
    </source>
</evidence>
<keyword evidence="4 8" id="KW-0808">Transferase</keyword>
<dbReference type="Gene3D" id="3.40.50.150">
    <property type="entry name" value="Vaccinia Virus protein VP39"/>
    <property type="match status" value="1"/>
</dbReference>
<reference evidence="8 9" key="1">
    <citation type="submission" date="2020-08" db="EMBL/GenBank/DDBJ databases">
        <title>Genomic Encyclopedia of Type Strains, Phase IV (KMG-IV): sequencing the most valuable type-strain genomes for metagenomic binning, comparative biology and taxonomic classification.</title>
        <authorList>
            <person name="Goeker M."/>
        </authorList>
    </citation>
    <scope>NUCLEOTIDE SEQUENCE [LARGE SCALE GENOMIC DNA]</scope>
    <source>
        <strain evidence="8 9">DSM 11099</strain>
    </source>
</reference>
<name>A0A7W9VVW0_9HYPH</name>
<feature type="domain" description="Ribosomal RNA adenine methylase transferase N-terminal" evidence="7">
    <location>
        <begin position="73"/>
        <end position="214"/>
    </location>
</feature>
<dbReference type="SUPFAM" id="SSF53335">
    <property type="entry name" value="S-adenosyl-L-methionine-dependent methyltransferases"/>
    <property type="match status" value="1"/>
</dbReference>
<evidence type="ECO:0000256" key="4">
    <source>
        <dbReference type="ARBA" id="ARBA00022679"/>
    </source>
</evidence>
<keyword evidence="5" id="KW-0949">S-adenosyl-L-methionine</keyword>
<dbReference type="PANTHER" id="PTHR11579">
    <property type="entry name" value="PROTEIN-L-ISOASPARTATE O-METHYLTRANSFERASE"/>
    <property type="match status" value="1"/>
</dbReference>
<dbReference type="EMBL" id="JACHEU010000001">
    <property type="protein sequence ID" value="MBB6012645.1"/>
    <property type="molecule type" value="Genomic_DNA"/>
</dbReference>
<evidence type="ECO:0000256" key="1">
    <source>
        <dbReference type="ARBA" id="ARBA00005369"/>
    </source>
</evidence>
<sequence>MHMSADFTERRVKMVDGQIRTTDVTNVPLLEAFLSVPRELFVEEAMRELAYIDEDIRIADTESGPRFLMEPSPLARLLQAAEIREGDSVLDIGCGTGYSSAILSQVAASVTALESDPVLAGKARETLGALGCGNVSVVEGPLRDGWKTAAPYDVIVLQGSIDELPEQLQVQLAEGGRLVAVEGRGNAGVARIFLNTNGVVTGRRAFNAAIRPLPGFERSRVFEF</sequence>
<proteinExistence type="inferred from homology"/>
<dbReference type="InterPro" id="IPR020598">
    <property type="entry name" value="rRNA_Ade_methylase_Trfase_N"/>
</dbReference>
<accession>A0A7W9VVW0</accession>
<evidence type="ECO:0000313" key="8">
    <source>
        <dbReference type="EMBL" id="MBB6012645.1"/>
    </source>
</evidence>
<gene>
    <name evidence="8" type="ORF">HNR59_001990</name>
</gene>
<dbReference type="SMART" id="SM00650">
    <property type="entry name" value="rADc"/>
    <property type="match status" value="1"/>
</dbReference>
<evidence type="ECO:0000256" key="5">
    <source>
        <dbReference type="ARBA" id="ARBA00022691"/>
    </source>
</evidence>
<dbReference type="InterPro" id="IPR029063">
    <property type="entry name" value="SAM-dependent_MTases_sf"/>
</dbReference>
<dbReference type="InterPro" id="IPR000682">
    <property type="entry name" value="PCMT"/>
</dbReference>
<dbReference type="GO" id="GO:0004719">
    <property type="term" value="F:protein-L-isoaspartate (D-aspartate) O-methyltransferase activity"/>
    <property type="evidence" value="ECO:0007669"/>
    <property type="project" value="InterPro"/>
</dbReference>
<evidence type="ECO:0000256" key="2">
    <source>
        <dbReference type="ARBA" id="ARBA00013346"/>
    </source>
</evidence>
<keyword evidence="3 8" id="KW-0489">Methyltransferase</keyword>
<dbReference type="Proteomes" id="UP000533306">
    <property type="component" value="Unassembled WGS sequence"/>
</dbReference>
<dbReference type="Pfam" id="PF01135">
    <property type="entry name" value="PCMT"/>
    <property type="match status" value="1"/>
</dbReference>
<organism evidence="8 9">
    <name type="scientific">Aquamicrobium lusatiense</name>
    <dbReference type="NCBI Taxonomy" id="89772"/>
    <lineage>
        <taxon>Bacteria</taxon>
        <taxon>Pseudomonadati</taxon>
        <taxon>Pseudomonadota</taxon>
        <taxon>Alphaproteobacteria</taxon>
        <taxon>Hyphomicrobiales</taxon>
        <taxon>Phyllobacteriaceae</taxon>
        <taxon>Aquamicrobium</taxon>
    </lineage>
</organism>
<evidence type="ECO:0000256" key="3">
    <source>
        <dbReference type="ARBA" id="ARBA00022603"/>
    </source>
</evidence>
<dbReference type="CDD" id="cd02440">
    <property type="entry name" value="AdoMet_MTases"/>
    <property type="match status" value="1"/>
</dbReference>
<keyword evidence="9" id="KW-1185">Reference proteome</keyword>
<comment type="similarity">
    <text evidence="1">Belongs to the methyltransferase superfamily. L-isoaspartyl/D-aspartyl protein methyltransferase family.</text>
</comment>
<dbReference type="PANTHER" id="PTHR11579:SF18">
    <property type="entry name" value="PROTEIN-L-ISOASPARTATE O-METHYLTRANSFERASE"/>
    <property type="match status" value="1"/>
</dbReference>
<evidence type="ECO:0000313" key="9">
    <source>
        <dbReference type="Proteomes" id="UP000533306"/>
    </source>
</evidence>